<evidence type="ECO:0000256" key="6">
    <source>
        <dbReference type="ARBA" id="ARBA00022695"/>
    </source>
</evidence>
<sequence>MPSLHTIVQLQDPNNATQVAQAAAAAAAANDPALIQSQQEWDNHEAMAQYLLSQCIPDTVLVQVQRFQLVTHRWAAIEWEFTNKSIYTQTSLCTDFLAMKCLKGADVHEFLSTIINSVPAELSKFASAQIMASELNARNMALFSGVALTSQQIRTIRSINPDILIHVISDEANRLKQEHASRQNVHANLNLNPNTKASHFNDRDTALAATTNETKQRDTRKCFNCNKIGHISRFCRSPRKDRNSSNGGAKGFTSAKEHTNGGNTQTKKNESANAAVDSDSEGEWALSAMSNEEWSDDDDKIVAKVTTQIDEMTDNAVHCTIVDSGCTRHITPYCRDFVSFHTITPKALTAANKAPFHAIGEGELQINLPNGRSETQMMLQATLYSPEVGYTLLSVGALDMAGYSTAFTNGKCIIHNADRLKVGEITKSKRGLYHFTHEAPELEDSMNITEEVVTLQDLHTCLGHISPATAEKLVKHSYITGIKLDTTVPPLTFCNSCVYGKATHKEIRKERLGERATEFGEEIHTDLWGPAPVCSLGSKHYYVTFTDDATRMTVLHVLQKKSDCIKAYRAFEQWAEMQHKAKIKVIHSDHGGEYTGKEFVMHLNAKGTEQKLTVHDTPEHNGVTK</sequence>
<evidence type="ECO:0000256" key="13">
    <source>
        <dbReference type="ARBA" id="ARBA00022842"/>
    </source>
</evidence>
<dbReference type="InterPro" id="IPR054722">
    <property type="entry name" value="PolX-like_BBD"/>
</dbReference>
<evidence type="ECO:0000259" key="25">
    <source>
        <dbReference type="PROSITE" id="PS50994"/>
    </source>
</evidence>
<evidence type="ECO:0000256" key="9">
    <source>
        <dbReference type="ARBA" id="ARBA00022741"/>
    </source>
</evidence>
<keyword evidence="17" id="KW-0808">Transferase</keyword>
<feature type="region of interest" description="Disordered" evidence="23">
    <location>
        <begin position="236"/>
        <end position="284"/>
    </location>
</feature>
<comment type="catalytic activity">
    <reaction evidence="20">
        <text>DNA(n) + a 2'-deoxyribonucleoside 5'-triphosphate = DNA(n+1) + diphosphate</text>
        <dbReference type="Rhea" id="RHEA:22508"/>
        <dbReference type="Rhea" id="RHEA-COMP:17339"/>
        <dbReference type="Rhea" id="RHEA-COMP:17340"/>
        <dbReference type="ChEBI" id="CHEBI:33019"/>
        <dbReference type="ChEBI" id="CHEBI:61560"/>
        <dbReference type="ChEBI" id="CHEBI:173112"/>
        <dbReference type="EC" id="2.7.7.49"/>
    </reaction>
</comment>
<evidence type="ECO:0000256" key="20">
    <source>
        <dbReference type="ARBA" id="ARBA00048173"/>
    </source>
</evidence>
<evidence type="ECO:0000256" key="19">
    <source>
        <dbReference type="ARBA" id="ARBA00023172"/>
    </source>
</evidence>
<reference evidence="26 27" key="1">
    <citation type="submission" date="2019-02" db="EMBL/GenBank/DDBJ databases">
        <title>Genome sequencing of the rare red list fungi Phellinidium pouzarii.</title>
        <authorList>
            <person name="Buettner E."/>
            <person name="Kellner H."/>
        </authorList>
    </citation>
    <scope>NUCLEOTIDE SEQUENCE [LARGE SCALE GENOMIC DNA]</scope>
    <source>
        <strain evidence="26 27">DSM 108285</strain>
    </source>
</reference>
<keyword evidence="16" id="KW-0695">RNA-directed DNA polymerase</keyword>
<proteinExistence type="predicted"/>
<keyword evidence="2" id="KW-0815">Transposition</keyword>
<keyword evidence="22" id="KW-0862">Zinc</keyword>
<dbReference type="GO" id="GO:0003887">
    <property type="term" value="F:DNA-directed DNA polymerase activity"/>
    <property type="evidence" value="ECO:0007669"/>
    <property type="project" value="UniProtKB-KW"/>
</dbReference>
<dbReference type="Proteomes" id="UP000308199">
    <property type="component" value="Unassembled WGS sequence"/>
</dbReference>
<dbReference type="AlphaFoldDB" id="A0A4S4L5S8"/>
<keyword evidence="19" id="KW-0233">DNA recombination</keyword>
<comment type="function">
    <text evidence="1">The aspartyl protease (PR) mediates the proteolytic cleavages of the Gag and Gag-Pol polyproteins after assembly of the VLP.</text>
</comment>
<dbReference type="SMART" id="SM00343">
    <property type="entry name" value="ZnF_C2HC"/>
    <property type="match status" value="1"/>
</dbReference>
<dbReference type="InterPro" id="IPR039537">
    <property type="entry name" value="Retrotran_Ty1/copia-like"/>
</dbReference>
<keyword evidence="4" id="KW-0507">mRNA processing</keyword>
<evidence type="ECO:0000256" key="23">
    <source>
        <dbReference type="SAM" id="MobiDB-lite"/>
    </source>
</evidence>
<dbReference type="OrthoDB" id="7691805at2759"/>
<accession>A0A4S4L5S8</accession>
<dbReference type="GO" id="GO:0006397">
    <property type="term" value="P:mRNA processing"/>
    <property type="evidence" value="ECO:0007669"/>
    <property type="project" value="UniProtKB-KW"/>
</dbReference>
<evidence type="ECO:0000256" key="10">
    <source>
        <dbReference type="ARBA" id="ARBA00022759"/>
    </source>
</evidence>
<keyword evidence="13" id="KW-0460">Magnesium</keyword>
<keyword evidence="5" id="KW-0645">Protease</keyword>
<feature type="domain" description="Integrase catalytic" evidence="25">
    <location>
        <begin position="512"/>
        <end position="625"/>
    </location>
</feature>
<evidence type="ECO:0000256" key="22">
    <source>
        <dbReference type="PROSITE-ProRule" id="PRU00047"/>
    </source>
</evidence>
<keyword evidence="18" id="KW-0917">Virion maturation</keyword>
<gene>
    <name evidence="26" type="ORF">EW145_g3795</name>
</gene>
<dbReference type="SUPFAM" id="SSF53098">
    <property type="entry name" value="Ribonuclease H-like"/>
    <property type="match status" value="1"/>
</dbReference>
<evidence type="ECO:0000256" key="3">
    <source>
        <dbReference type="ARBA" id="ARBA00022612"/>
    </source>
</evidence>
<dbReference type="Pfam" id="PF00665">
    <property type="entry name" value="rve"/>
    <property type="match status" value="1"/>
</dbReference>
<dbReference type="SUPFAM" id="SSF57756">
    <property type="entry name" value="Retrovirus zinc finger-like domains"/>
    <property type="match status" value="1"/>
</dbReference>
<dbReference type="PROSITE" id="PS50994">
    <property type="entry name" value="INTEGRASE"/>
    <property type="match status" value="1"/>
</dbReference>
<evidence type="ECO:0000256" key="1">
    <source>
        <dbReference type="ARBA" id="ARBA00002180"/>
    </source>
</evidence>
<dbReference type="PANTHER" id="PTHR42648:SF11">
    <property type="entry name" value="TRANSPOSON TY4-P GAG-POL POLYPROTEIN"/>
    <property type="match status" value="1"/>
</dbReference>
<evidence type="ECO:0000256" key="2">
    <source>
        <dbReference type="ARBA" id="ARBA00022578"/>
    </source>
</evidence>
<keyword evidence="3" id="KW-1188">Viral release from host cell</keyword>
<evidence type="ECO:0000256" key="11">
    <source>
        <dbReference type="ARBA" id="ARBA00022801"/>
    </source>
</evidence>
<evidence type="ECO:0000256" key="4">
    <source>
        <dbReference type="ARBA" id="ARBA00022664"/>
    </source>
</evidence>
<evidence type="ECO:0000256" key="7">
    <source>
        <dbReference type="ARBA" id="ARBA00022722"/>
    </source>
</evidence>
<evidence type="ECO:0008006" key="28">
    <source>
        <dbReference type="Google" id="ProtNLM"/>
    </source>
</evidence>
<name>A0A4S4L5S8_9AGAM</name>
<dbReference type="InterPro" id="IPR001878">
    <property type="entry name" value="Znf_CCHC"/>
</dbReference>
<keyword evidence="9" id="KW-0547">Nucleotide-binding</keyword>
<comment type="caution">
    <text evidence="26">The sequence shown here is derived from an EMBL/GenBank/DDBJ whole genome shotgun (WGS) entry which is preliminary data.</text>
</comment>
<dbReference type="GO" id="GO:0032196">
    <property type="term" value="P:transposition"/>
    <property type="evidence" value="ECO:0007669"/>
    <property type="project" value="UniProtKB-KW"/>
</dbReference>
<keyword evidence="17" id="KW-0239">DNA-directed DNA polymerase</keyword>
<keyword evidence="11" id="KW-0378">Hydrolase</keyword>
<evidence type="ECO:0000256" key="14">
    <source>
        <dbReference type="ARBA" id="ARBA00022884"/>
    </source>
</evidence>
<protein>
    <recommendedName>
        <fullName evidence="28">CCHC-type domain-containing protein</fullName>
    </recommendedName>
</protein>
<evidence type="ECO:0000259" key="24">
    <source>
        <dbReference type="PROSITE" id="PS50158"/>
    </source>
</evidence>
<dbReference type="Gene3D" id="4.10.60.10">
    <property type="entry name" value="Zinc finger, CCHC-type"/>
    <property type="match status" value="1"/>
</dbReference>
<evidence type="ECO:0000256" key="16">
    <source>
        <dbReference type="ARBA" id="ARBA00022918"/>
    </source>
</evidence>
<keyword evidence="12" id="KW-0067">ATP-binding</keyword>
<evidence type="ECO:0000256" key="5">
    <source>
        <dbReference type="ARBA" id="ARBA00022670"/>
    </source>
</evidence>
<evidence type="ECO:0000256" key="15">
    <source>
        <dbReference type="ARBA" id="ARBA00022908"/>
    </source>
</evidence>
<evidence type="ECO:0000256" key="18">
    <source>
        <dbReference type="ARBA" id="ARBA00023113"/>
    </source>
</evidence>
<dbReference type="GO" id="GO:0003964">
    <property type="term" value="F:RNA-directed DNA polymerase activity"/>
    <property type="evidence" value="ECO:0007669"/>
    <property type="project" value="UniProtKB-KW"/>
</dbReference>
<dbReference type="PANTHER" id="PTHR42648">
    <property type="entry name" value="TRANSPOSASE, PUTATIVE-RELATED"/>
    <property type="match status" value="1"/>
</dbReference>
<evidence type="ECO:0000256" key="21">
    <source>
        <dbReference type="ARBA" id="ARBA00049244"/>
    </source>
</evidence>
<dbReference type="GO" id="GO:0008233">
    <property type="term" value="F:peptidase activity"/>
    <property type="evidence" value="ECO:0007669"/>
    <property type="project" value="UniProtKB-KW"/>
</dbReference>
<dbReference type="GO" id="GO:0015074">
    <property type="term" value="P:DNA integration"/>
    <property type="evidence" value="ECO:0007669"/>
    <property type="project" value="UniProtKB-KW"/>
</dbReference>
<dbReference type="InterPro" id="IPR012337">
    <property type="entry name" value="RNaseH-like_sf"/>
</dbReference>
<keyword evidence="7" id="KW-0540">Nuclease</keyword>
<comment type="catalytic activity">
    <reaction evidence="21">
        <text>DNA(n) + a 2'-deoxyribonucleoside 5'-triphosphate = DNA(n+1) + diphosphate</text>
        <dbReference type="Rhea" id="RHEA:22508"/>
        <dbReference type="Rhea" id="RHEA-COMP:17339"/>
        <dbReference type="Rhea" id="RHEA-COMP:17340"/>
        <dbReference type="ChEBI" id="CHEBI:33019"/>
        <dbReference type="ChEBI" id="CHEBI:61560"/>
        <dbReference type="ChEBI" id="CHEBI:173112"/>
        <dbReference type="EC" id="2.7.7.7"/>
    </reaction>
</comment>
<keyword evidence="27" id="KW-1185">Reference proteome</keyword>
<organism evidence="26 27">
    <name type="scientific">Phellinidium pouzarii</name>
    <dbReference type="NCBI Taxonomy" id="167371"/>
    <lineage>
        <taxon>Eukaryota</taxon>
        <taxon>Fungi</taxon>
        <taxon>Dikarya</taxon>
        <taxon>Basidiomycota</taxon>
        <taxon>Agaricomycotina</taxon>
        <taxon>Agaricomycetes</taxon>
        <taxon>Hymenochaetales</taxon>
        <taxon>Hymenochaetaceae</taxon>
        <taxon>Phellinidium</taxon>
    </lineage>
</organism>
<dbReference type="InterPro" id="IPR036397">
    <property type="entry name" value="RNaseH_sf"/>
</dbReference>
<dbReference type="PROSITE" id="PS50158">
    <property type="entry name" value="ZF_CCHC"/>
    <property type="match status" value="1"/>
</dbReference>
<keyword evidence="10" id="KW-0255">Endonuclease</keyword>
<dbReference type="Pfam" id="PF00098">
    <property type="entry name" value="zf-CCHC"/>
    <property type="match status" value="1"/>
</dbReference>
<evidence type="ECO:0000256" key="8">
    <source>
        <dbReference type="ARBA" id="ARBA00022723"/>
    </source>
</evidence>
<dbReference type="GO" id="GO:0006508">
    <property type="term" value="P:proteolysis"/>
    <property type="evidence" value="ECO:0007669"/>
    <property type="project" value="UniProtKB-KW"/>
</dbReference>
<feature type="domain" description="CCHC-type" evidence="24">
    <location>
        <begin position="220"/>
        <end position="237"/>
    </location>
</feature>
<evidence type="ECO:0000256" key="12">
    <source>
        <dbReference type="ARBA" id="ARBA00022840"/>
    </source>
</evidence>
<keyword evidence="8" id="KW-0479">Metal-binding</keyword>
<dbReference type="InterPro" id="IPR036875">
    <property type="entry name" value="Znf_CCHC_sf"/>
</dbReference>
<dbReference type="EMBL" id="SGPK01000172">
    <property type="protein sequence ID" value="THH06846.1"/>
    <property type="molecule type" value="Genomic_DNA"/>
</dbReference>
<dbReference type="InterPro" id="IPR001584">
    <property type="entry name" value="Integrase_cat-core"/>
</dbReference>
<dbReference type="GO" id="GO:0008270">
    <property type="term" value="F:zinc ion binding"/>
    <property type="evidence" value="ECO:0007669"/>
    <property type="project" value="UniProtKB-KW"/>
</dbReference>
<dbReference type="GO" id="GO:0006310">
    <property type="term" value="P:DNA recombination"/>
    <property type="evidence" value="ECO:0007669"/>
    <property type="project" value="UniProtKB-KW"/>
</dbReference>
<dbReference type="GO" id="GO:0005634">
    <property type="term" value="C:nucleus"/>
    <property type="evidence" value="ECO:0007669"/>
    <property type="project" value="UniProtKB-ARBA"/>
</dbReference>
<dbReference type="Gene3D" id="3.30.420.10">
    <property type="entry name" value="Ribonuclease H-like superfamily/Ribonuclease H"/>
    <property type="match status" value="1"/>
</dbReference>
<evidence type="ECO:0000313" key="26">
    <source>
        <dbReference type="EMBL" id="THH06846.1"/>
    </source>
</evidence>
<dbReference type="GO" id="GO:0004519">
    <property type="term" value="F:endonuclease activity"/>
    <property type="evidence" value="ECO:0007669"/>
    <property type="project" value="UniProtKB-KW"/>
</dbReference>
<evidence type="ECO:0000256" key="17">
    <source>
        <dbReference type="ARBA" id="ARBA00022932"/>
    </source>
</evidence>
<dbReference type="GO" id="GO:0003723">
    <property type="term" value="F:RNA binding"/>
    <property type="evidence" value="ECO:0007669"/>
    <property type="project" value="UniProtKB-KW"/>
</dbReference>
<keyword evidence="14" id="KW-0694">RNA-binding</keyword>
<dbReference type="GO" id="GO:0005524">
    <property type="term" value="F:ATP binding"/>
    <property type="evidence" value="ECO:0007669"/>
    <property type="project" value="UniProtKB-KW"/>
</dbReference>
<keyword evidence="22" id="KW-0863">Zinc-finger</keyword>
<dbReference type="Pfam" id="PF22936">
    <property type="entry name" value="Pol_BBD"/>
    <property type="match status" value="1"/>
</dbReference>
<keyword evidence="15" id="KW-0229">DNA integration</keyword>
<keyword evidence="6" id="KW-0548">Nucleotidyltransferase</keyword>
<evidence type="ECO:0000313" key="27">
    <source>
        <dbReference type="Proteomes" id="UP000308199"/>
    </source>
</evidence>